<feature type="domain" description="Alanyl-transfer RNA synthetases family profile" evidence="5">
    <location>
        <begin position="1"/>
        <end position="238"/>
    </location>
</feature>
<dbReference type="GO" id="GO:0046872">
    <property type="term" value="F:metal ion binding"/>
    <property type="evidence" value="ECO:0007669"/>
    <property type="project" value="UniProtKB-KW"/>
</dbReference>
<dbReference type="GO" id="GO:0006419">
    <property type="term" value="P:alanyl-tRNA aminoacylation"/>
    <property type="evidence" value="ECO:0007669"/>
    <property type="project" value="InterPro"/>
</dbReference>
<dbReference type="InterPro" id="IPR003156">
    <property type="entry name" value="DHHA1_dom"/>
</dbReference>
<evidence type="ECO:0000256" key="2">
    <source>
        <dbReference type="ARBA" id="ARBA00004496"/>
    </source>
</evidence>
<dbReference type="Pfam" id="PF07973">
    <property type="entry name" value="tRNA_SAD"/>
    <property type="match status" value="1"/>
</dbReference>
<dbReference type="Gene3D" id="2.40.30.130">
    <property type="match status" value="1"/>
</dbReference>
<dbReference type="OrthoDB" id="9812949at2"/>
<dbReference type="GO" id="GO:0004813">
    <property type="term" value="F:alanine-tRNA ligase activity"/>
    <property type="evidence" value="ECO:0007669"/>
    <property type="project" value="InterPro"/>
</dbReference>
<gene>
    <name evidence="6" type="ORF">BG258_00325</name>
</gene>
<keyword evidence="4" id="KW-0862">Zinc</keyword>
<protein>
    <submittedName>
        <fullName evidence="6">Alanyl-tRNA editing protein</fullName>
    </submittedName>
</protein>
<dbReference type="PANTHER" id="PTHR43462">
    <property type="entry name" value="ALANYL-TRNA EDITING PROTEIN"/>
    <property type="match status" value="1"/>
</dbReference>
<dbReference type="Gene3D" id="3.10.310.40">
    <property type="match status" value="1"/>
</dbReference>
<dbReference type="GO" id="GO:0002161">
    <property type="term" value="F:aminoacyl-tRNA deacylase activity"/>
    <property type="evidence" value="ECO:0007669"/>
    <property type="project" value="UniProtKB-ARBA"/>
</dbReference>
<dbReference type="EMBL" id="MECQ01000001">
    <property type="protein sequence ID" value="ODV54445.1"/>
    <property type="molecule type" value="Genomic_DNA"/>
</dbReference>
<evidence type="ECO:0000313" key="7">
    <source>
        <dbReference type="Proteomes" id="UP000094784"/>
    </source>
</evidence>
<evidence type="ECO:0000313" key="6">
    <source>
        <dbReference type="EMBL" id="ODV54445.1"/>
    </source>
</evidence>
<sequence>MKDLLYYQDVMLREFDAHIISKETDEFGRHYVVLSNTAFYPTGGGQPHDTGTLNGIEVIDVEKVGVEIRHYMQGHALELEGFVHGTLNWPRRFDHMQQHAGQHILTAAFVELFDAQTVSFHLGSEHVTIDIAIDTLTEQQLTAAEIRANEIILENRPIETTWITENELSDFNLRKEVAVTGDIRLVIIPDYDYNGCGGTHPTSTGQVNAIKILGTEKMKGNVRVSFVCGQRVLNELAMRKRVLGDVARQLSVPEVDAATALAKILSAQKHTEKALVAAKEELLTYEAKALVSSSSGLVAAAFQQRTMQDLQKLARTIVSEQEDMVTLLVSESEGKLQFVAARGKHVSKSMKAIAEKALPLINGKGGGSDQMVQGGGECIISKEDLLEAMQNV</sequence>
<dbReference type="RefSeq" id="WP_069479734.1">
    <property type="nucleotide sequence ID" value="NZ_KV766182.1"/>
</dbReference>
<dbReference type="InterPro" id="IPR051335">
    <property type="entry name" value="Alanyl-tRNA_Editing_Enzymes"/>
</dbReference>
<dbReference type="PANTHER" id="PTHR43462:SF1">
    <property type="entry name" value="ALANYL-TRNA EDITING PROTEIN AARSD1"/>
    <property type="match status" value="1"/>
</dbReference>
<dbReference type="InterPro" id="IPR018163">
    <property type="entry name" value="Thr/Ala-tRNA-synth_IIc_edit"/>
</dbReference>
<dbReference type="Proteomes" id="UP000094784">
    <property type="component" value="Unassembled WGS sequence"/>
</dbReference>
<accession>A0A1E4R1Y2</accession>
<dbReference type="SUPFAM" id="SSF55186">
    <property type="entry name" value="ThrRS/AlaRS common domain"/>
    <property type="match status" value="1"/>
</dbReference>
<evidence type="ECO:0000256" key="3">
    <source>
        <dbReference type="ARBA" id="ARBA00022723"/>
    </source>
</evidence>
<dbReference type="SUPFAM" id="SSF50447">
    <property type="entry name" value="Translation proteins"/>
    <property type="match status" value="1"/>
</dbReference>
<dbReference type="AlphaFoldDB" id="A0A1E4R1Y2"/>
<comment type="caution">
    <text evidence="6">The sequence shown here is derived from an EMBL/GenBank/DDBJ whole genome shotgun (WGS) entry which is preliminary data.</text>
</comment>
<evidence type="ECO:0000256" key="4">
    <source>
        <dbReference type="ARBA" id="ARBA00022833"/>
    </source>
</evidence>
<dbReference type="GO" id="GO:0005524">
    <property type="term" value="F:ATP binding"/>
    <property type="evidence" value="ECO:0007669"/>
    <property type="project" value="InterPro"/>
</dbReference>
<dbReference type="InterPro" id="IPR012947">
    <property type="entry name" value="tRNA_SAD"/>
</dbReference>
<comment type="cofactor">
    <cofactor evidence="1">
        <name>Zn(2+)</name>
        <dbReference type="ChEBI" id="CHEBI:29105"/>
    </cofactor>
</comment>
<dbReference type="InterPro" id="IPR009000">
    <property type="entry name" value="Transl_B-barrel_sf"/>
</dbReference>
<reference evidence="6 7" key="1">
    <citation type="submission" date="2016-09" db="EMBL/GenBank/DDBJ databases">
        <title>Draft genome sequence of the soil isolate, Lysinibacillus fusiformis M5, a potential hypoxanthine producer.</title>
        <authorList>
            <person name="Gallegos-Monterrosa R."/>
            <person name="Maroti G."/>
            <person name="Balint B."/>
            <person name="Kovacs A.T."/>
        </authorList>
    </citation>
    <scope>NUCLEOTIDE SEQUENCE [LARGE SCALE GENOMIC DNA]</scope>
    <source>
        <strain evidence="6 7">M5</strain>
    </source>
</reference>
<dbReference type="InterPro" id="IPR018165">
    <property type="entry name" value="Ala-tRNA-synth_IIc_core"/>
</dbReference>
<evidence type="ECO:0000256" key="1">
    <source>
        <dbReference type="ARBA" id="ARBA00001947"/>
    </source>
</evidence>
<dbReference type="GO" id="GO:0005737">
    <property type="term" value="C:cytoplasm"/>
    <property type="evidence" value="ECO:0007669"/>
    <property type="project" value="UniProtKB-SubCell"/>
</dbReference>
<dbReference type="PROSITE" id="PS50860">
    <property type="entry name" value="AA_TRNA_LIGASE_II_ALA"/>
    <property type="match status" value="1"/>
</dbReference>
<dbReference type="Pfam" id="PF02272">
    <property type="entry name" value="DHHA1"/>
    <property type="match status" value="1"/>
</dbReference>
<dbReference type="GO" id="GO:0003676">
    <property type="term" value="F:nucleic acid binding"/>
    <property type="evidence" value="ECO:0007669"/>
    <property type="project" value="InterPro"/>
</dbReference>
<proteinExistence type="predicted"/>
<evidence type="ECO:0000259" key="5">
    <source>
        <dbReference type="PROSITE" id="PS50860"/>
    </source>
</evidence>
<dbReference type="SMART" id="SM00863">
    <property type="entry name" value="tRNA_SAD"/>
    <property type="match status" value="1"/>
</dbReference>
<dbReference type="Gene3D" id="3.30.980.10">
    <property type="entry name" value="Threonyl-trna Synthetase, Chain A, domain 2"/>
    <property type="match status" value="1"/>
</dbReference>
<organism evidence="6 7">
    <name type="scientific">Lysinibacillus fusiformis</name>
    <dbReference type="NCBI Taxonomy" id="28031"/>
    <lineage>
        <taxon>Bacteria</taxon>
        <taxon>Bacillati</taxon>
        <taxon>Bacillota</taxon>
        <taxon>Bacilli</taxon>
        <taxon>Bacillales</taxon>
        <taxon>Bacillaceae</taxon>
        <taxon>Lysinibacillus</taxon>
    </lineage>
</organism>
<name>A0A1E4R1Y2_9BACI</name>
<keyword evidence="3" id="KW-0479">Metal-binding</keyword>
<comment type="subcellular location">
    <subcellularLocation>
        <location evidence="2">Cytoplasm</location>
    </subcellularLocation>
</comment>